<feature type="domain" description="RING-type" evidence="7">
    <location>
        <begin position="670"/>
        <end position="708"/>
    </location>
</feature>
<evidence type="ECO:0000256" key="5">
    <source>
        <dbReference type="ARBA" id="ARBA00022863"/>
    </source>
</evidence>
<dbReference type="GO" id="GO:0085034">
    <property type="term" value="P:symbiont-mediated suppression of host NF-kappaB cascade"/>
    <property type="evidence" value="ECO:0007669"/>
    <property type="project" value="UniProtKB-KW"/>
</dbReference>
<keyword evidence="1" id="KW-0945">Host-virus interaction</keyword>
<dbReference type="PANTHER" id="PTHR45969">
    <property type="entry name" value="RING ZINC FINGER PROTEIN-RELATED"/>
    <property type="match status" value="1"/>
</dbReference>
<protein>
    <submittedName>
        <fullName evidence="8">Wsv199-like protein</fullName>
    </submittedName>
</protein>
<dbReference type="GO" id="GO:0008270">
    <property type="term" value="F:zinc ion binding"/>
    <property type="evidence" value="ECO:0007669"/>
    <property type="project" value="UniProtKB-KW"/>
</dbReference>
<sequence>MSQPFLSEEGTRVFFDFQRSMLAEAENHWDSICDLCKPSTVNFVKEISKIVSNGGKETDFSDAFNDESFLLNEVDREEKPLFLMCVNMAKMMPEEMAKNFMDTVIHKVCRPHTIGVKGRVNHMNNFALIFRFFGPSTMFHVHWKLLQSDDLSEKVIWYLTHVYRGDITKVCHVRDFDSYKLYDALFTSAIRLTDVGAASESTSLRIASIILLKLIHLGGPVTGPCLLAATTNFNFDKVHNAVLSGRINLEESSSILDESGRPFLAFLGHLNEENFMKVITFWLPHINDDVITRTVKVLLDKMCCDGCFALNPAIRNLSGSRHDYWSSRKWSILMKITDKALLPNIEMDMALTAIYIEDSSILYDIIERVKFSVYDLRILARYAADNPSAICILTDKYSWLAEVPVTVCGQPILHYAIANKLPNFTGLLHVPAIRNNVDVLDKDGKTPLMASCEQEGCSQYFSALLKAGSKVNVMTDRKETILHFLSNNRDGEIFLEHLYHWKVVRQLIPTPDVEVRRMPDNMTALQLALSQGNIVVARYLMRRLDASASSLYGSFSGISTADMMLLNLNTHALKAIKDCTSAVPSFFRIMYEYMEGELNNPGTQDGIWPAFREPRVVLNSVYDFPTYTPVNTNLALMYLGRYGFIEYDTNSTRDEAISSDSGVDVTDLQCAICLDNMDDHHCTSCSHRYHPGCLIKWVLNKRTCPMCRSNDIGPLPTIKENSIKLPNRPDKPLMNERYVLEPITLKFDIDDWRKYIPMPSKS</sequence>
<dbReference type="SUPFAM" id="SSF48403">
    <property type="entry name" value="Ankyrin repeat"/>
    <property type="match status" value="1"/>
</dbReference>
<dbReference type="PROSITE" id="PS50089">
    <property type="entry name" value="ZF_RING_2"/>
    <property type="match status" value="1"/>
</dbReference>
<evidence type="ECO:0000256" key="4">
    <source>
        <dbReference type="ARBA" id="ARBA00022833"/>
    </source>
</evidence>
<evidence type="ECO:0000256" key="6">
    <source>
        <dbReference type="PROSITE-ProRule" id="PRU00175"/>
    </source>
</evidence>
<evidence type="ECO:0000256" key="3">
    <source>
        <dbReference type="ARBA" id="ARBA00022771"/>
    </source>
</evidence>
<dbReference type="GO" id="GO:0061630">
    <property type="term" value="F:ubiquitin protein ligase activity"/>
    <property type="evidence" value="ECO:0007669"/>
    <property type="project" value="TreeGrafter"/>
</dbReference>
<dbReference type="InterPro" id="IPR013083">
    <property type="entry name" value="Znf_RING/FYVE/PHD"/>
</dbReference>
<dbReference type="Gene3D" id="3.30.40.10">
    <property type="entry name" value="Zinc/RING finger domain, C3HC4 (zinc finger)"/>
    <property type="match status" value="1"/>
</dbReference>
<evidence type="ECO:0000256" key="1">
    <source>
        <dbReference type="ARBA" id="ARBA00022581"/>
    </source>
</evidence>
<organism evidence="8">
    <name type="scientific">Penaeus monodon endogenous nimavirus</name>
    <dbReference type="NCBI Taxonomy" id="2133795"/>
    <lineage>
        <taxon>Viruses</taxon>
        <taxon>Viruses incertae sedis</taxon>
        <taxon>Naldaviricetes</taxon>
        <taxon>Nimaviridae</taxon>
    </lineage>
</organism>
<dbReference type="Pfam" id="PF13639">
    <property type="entry name" value="zf-RING_2"/>
    <property type="match status" value="1"/>
</dbReference>
<keyword evidence="4" id="KW-0862">Zinc</keyword>
<keyword evidence="5" id="KW-1100">Inhibition of host NF-kappa-B by virus</keyword>
<accession>A0A401IPK3</accession>
<keyword evidence="2" id="KW-0479">Metal-binding</keyword>
<evidence type="ECO:0000256" key="2">
    <source>
        <dbReference type="ARBA" id="ARBA00022723"/>
    </source>
</evidence>
<dbReference type="SMART" id="SM00248">
    <property type="entry name" value="ANK"/>
    <property type="match status" value="2"/>
</dbReference>
<comment type="caution">
    <text evidence="8">The sequence shown here is derived from an EMBL/GenBank/DDBJ whole genome shotgun (WGS) entry which is preliminary data.</text>
</comment>
<dbReference type="GO" id="GO:0016567">
    <property type="term" value="P:protein ubiquitination"/>
    <property type="evidence" value="ECO:0007669"/>
    <property type="project" value="TreeGrafter"/>
</dbReference>
<proteinExistence type="predicted"/>
<evidence type="ECO:0000259" key="7">
    <source>
        <dbReference type="PROSITE" id="PS50089"/>
    </source>
</evidence>
<dbReference type="InterPro" id="IPR002110">
    <property type="entry name" value="Ankyrin_rpt"/>
</dbReference>
<dbReference type="PANTHER" id="PTHR45969:SF69">
    <property type="entry name" value="FINGER DOMAIN PROTEIN, PUTATIVE (AFU_ORTHOLOGUE AFUA_3G12190)-RELATED"/>
    <property type="match status" value="1"/>
</dbReference>
<dbReference type="SUPFAM" id="SSF57850">
    <property type="entry name" value="RING/U-box"/>
    <property type="match status" value="1"/>
</dbReference>
<dbReference type="EMBL" id="BFCF01000001">
    <property type="protein sequence ID" value="GBG35543.1"/>
    <property type="molecule type" value="Genomic_DNA"/>
</dbReference>
<name>A0A401IPK3_9VIRU</name>
<dbReference type="InterPro" id="IPR036770">
    <property type="entry name" value="Ankyrin_rpt-contain_sf"/>
</dbReference>
<evidence type="ECO:0000313" key="8">
    <source>
        <dbReference type="EMBL" id="GBG35543.1"/>
    </source>
</evidence>
<keyword evidence="3 6" id="KW-0863">Zinc-finger</keyword>
<dbReference type="Gene3D" id="1.25.40.20">
    <property type="entry name" value="Ankyrin repeat-containing domain"/>
    <property type="match status" value="1"/>
</dbReference>
<reference evidence="8" key="1">
    <citation type="journal article" date="2018" name="J. Virol.">
        <title>Crustacean Genome Exploration Reveals the Evolutionary Origin of White Spot Syndrome Virus.</title>
        <authorList>
            <person name="Kawato S."/>
            <person name="Shitara A."/>
            <person name="Wang Y."/>
            <person name="Nozaki R."/>
            <person name="Kondo H."/>
            <person name="Hirono I."/>
        </authorList>
    </citation>
    <scope>NUCLEOTIDE SEQUENCE</scope>
</reference>
<dbReference type="InterPro" id="IPR001841">
    <property type="entry name" value="Znf_RING"/>
</dbReference>